<evidence type="ECO:0000259" key="8">
    <source>
        <dbReference type="Pfam" id="PF20684"/>
    </source>
</evidence>
<evidence type="ECO:0000256" key="1">
    <source>
        <dbReference type="ARBA" id="ARBA00004141"/>
    </source>
</evidence>
<feature type="region of interest" description="Disordered" evidence="6">
    <location>
        <begin position="228"/>
        <end position="254"/>
    </location>
</feature>
<feature type="transmembrane region" description="Helical" evidence="7">
    <location>
        <begin position="74"/>
        <end position="96"/>
    </location>
</feature>
<gene>
    <name evidence="9" type="ORF">CH63R_09164</name>
</gene>
<feature type="transmembrane region" description="Helical" evidence="7">
    <location>
        <begin position="160"/>
        <end position="182"/>
    </location>
</feature>
<dbReference type="GO" id="GO:0016020">
    <property type="term" value="C:membrane"/>
    <property type="evidence" value="ECO:0007669"/>
    <property type="project" value="UniProtKB-SubCell"/>
</dbReference>
<evidence type="ECO:0000313" key="9">
    <source>
        <dbReference type="EMBL" id="OBR07643.1"/>
    </source>
</evidence>
<dbReference type="EMBL" id="LTAN01000006">
    <property type="protein sequence ID" value="OBR07643.1"/>
    <property type="molecule type" value="Genomic_DNA"/>
</dbReference>
<dbReference type="GeneID" id="28868245"/>
<comment type="caution">
    <text evidence="9">The sequence shown here is derived from an EMBL/GenBank/DDBJ whole genome shotgun (WGS) entry which is preliminary data.</text>
</comment>
<dbReference type="KEGG" id="chig:CH63R_09164"/>
<comment type="subcellular location">
    <subcellularLocation>
        <location evidence="1">Membrane</location>
        <topology evidence="1">Multi-pass membrane protein</topology>
    </subcellularLocation>
</comment>
<evidence type="ECO:0000256" key="5">
    <source>
        <dbReference type="ARBA" id="ARBA00038359"/>
    </source>
</evidence>
<keyword evidence="10" id="KW-1185">Reference proteome</keyword>
<feature type="transmembrane region" description="Helical" evidence="7">
    <location>
        <begin position="202"/>
        <end position="218"/>
    </location>
</feature>
<dbReference type="PANTHER" id="PTHR33048">
    <property type="entry name" value="PTH11-LIKE INTEGRAL MEMBRANE PROTEIN (AFU_ORTHOLOGUE AFUA_5G11245)"/>
    <property type="match status" value="1"/>
</dbReference>
<protein>
    <submittedName>
        <fullName evidence="9">Kinesin-like protein</fullName>
    </submittedName>
</protein>
<feature type="transmembrane region" description="Helical" evidence="7">
    <location>
        <begin position="108"/>
        <end position="131"/>
    </location>
</feature>
<name>A0A1B7Y6J4_COLHI</name>
<keyword evidence="2 7" id="KW-0812">Transmembrane</keyword>
<reference evidence="10" key="1">
    <citation type="journal article" date="2017" name="BMC Genomics">
        <title>Gapless genome assembly of Colletotrichum higginsianum reveals chromosome structure and association of transposable elements with secondary metabolite gene clusters.</title>
        <authorList>
            <person name="Dallery J.-F."/>
            <person name="Lapalu N."/>
            <person name="Zampounis A."/>
            <person name="Pigne S."/>
            <person name="Luyten I."/>
            <person name="Amselem J."/>
            <person name="Wittenberg A.H.J."/>
            <person name="Zhou S."/>
            <person name="de Queiroz M.V."/>
            <person name="Robin G.P."/>
            <person name="Auger A."/>
            <person name="Hainaut M."/>
            <person name="Henrissat B."/>
            <person name="Kim K.-T."/>
            <person name="Lee Y.-H."/>
            <person name="Lespinet O."/>
            <person name="Schwartz D.C."/>
            <person name="Thon M.R."/>
            <person name="O'Connell R.J."/>
        </authorList>
    </citation>
    <scope>NUCLEOTIDE SEQUENCE [LARGE SCALE GENOMIC DNA]</scope>
    <source>
        <strain evidence="10">IMI 349063</strain>
    </source>
</reference>
<accession>A0A1B7Y6J4</accession>
<dbReference type="Pfam" id="PF20684">
    <property type="entry name" value="Fung_rhodopsin"/>
    <property type="match status" value="1"/>
</dbReference>
<dbReference type="OrthoDB" id="3903189at2759"/>
<evidence type="ECO:0000256" key="4">
    <source>
        <dbReference type="ARBA" id="ARBA00023136"/>
    </source>
</evidence>
<dbReference type="RefSeq" id="XP_018156161.1">
    <property type="nucleotide sequence ID" value="XM_018304138.1"/>
</dbReference>
<feature type="transmembrane region" description="Helical" evidence="7">
    <location>
        <begin position="7"/>
        <end position="25"/>
    </location>
</feature>
<keyword evidence="4 7" id="KW-0472">Membrane</keyword>
<organism evidence="9 10">
    <name type="scientific">Colletotrichum higginsianum (strain IMI 349063)</name>
    <name type="common">Crucifer anthracnose fungus</name>
    <dbReference type="NCBI Taxonomy" id="759273"/>
    <lineage>
        <taxon>Eukaryota</taxon>
        <taxon>Fungi</taxon>
        <taxon>Dikarya</taxon>
        <taxon>Ascomycota</taxon>
        <taxon>Pezizomycotina</taxon>
        <taxon>Sordariomycetes</taxon>
        <taxon>Hypocreomycetidae</taxon>
        <taxon>Glomerellales</taxon>
        <taxon>Glomerellaceae</taxon>
        <taxon>Colletotrichum</taxon>
        <taxon>Colletotrichum destructivum species complex</taxon>
    </lineage>
</organism>
<dbReference type="PANTHER" id="PTHR33048:SF47">
    <property type="entry name" value="INTEGRAL MEMBRANE PROTEIN-RELATED"/>
    <property type="match status" value="1"/>
</dbReference>
<feature type="transmembrane region" description="Helical" evidence="7">
    <location>
        <begin position="45"/>
        <end position="67"/>
    </location>
</feature>
<keyword evidence="3 7" id="KW-1133">Transmembrane helix</keyword>
<evidence type="ECO:0000256" key="3">
    <source>
        <dbReference type="ARBA" id="ARBA00022989"/>
    </source>
</evidence>
<comment type="similarity">
    <text evidence="5">Belongs to the SAT4 family.</text>
</comment>
<dbReference type="VEuPathDB" id="FungiDB:CH63R_09164"/>
<evidence type="ECO:0000313" key="10">
    <source>
        <dbReference type="Proteomes" id="UP000092177"/>
    </source>
</evidence>
<dbReference type="Proteomes" id="UP000092177">
    <property type="component" value="Chromosome 6"/>
</dbReference>
<dbReference type="InterPro" id="IPR049326">
    <property type="entry name" value="Rhodopsin_dom_fungi"/>
</dbReference>
<dbReference type="InterPro" id="IPR052337">
    <property type="entry name" value="SAT4-like"/>
</dbReference>
<sequence>MLTCKQALYTSVCVMATLFTLVSQGRHTSLLTPEQRRTMPESELYVVPKCLKLLWALLLSCWASYLWEYGSKNFVAGMCIYVSIVWTLKFHMLFFYRRLVAGQWVEKFIFPVMGLVGATAIAIVFIIALTCRPLSKMWQIRPDPGDQVLSLVRASVWRKIGVYFLFGLGVFCIMAAIIRVILIFHPTGQFGPGAMWSLREDFVAIFVGQAPMIVPLFKKKFWTQKGYRHTPKSSQRSDGIEMSSGASNPNKKPRDPFSLTQLWFTHITNPTRATQNTQTDVTAVAKHSSEALAVTEEEIAEPSQDGIAVQGIMGGIENGTKNSLEISVVPVVTNPDAAGSVDGKNG</sequence>
<evidence type="ECO:0000256" key="7">
    <source>
        <dbReference type="SAM" id="Phobius"/>
    </source>
</evidence>
<dbReference type="AlphaFoldDB" id="A0A1B7Y6J4"/>
<evidence type="ECO:0000256" key="6">
    <source>
        <dbReference type="SAM" id="MobiDB-lite"/>
    </source>
</evidence>
<evidence type="ECO:0000256" key="2">
    <source>
        <dbReference type="ARBA" id="ARBA00022692"/>
    </source>
</evidence>
<proteinExistence type="inferred from homology"/>
<feature type="domain" description="Rhodopsin" evidence="8">
    <location>
        <begin position="73"/>
        <end position="139"/>
    </location>
</feature>